<dbReference type="PANTHER" id="PTHR23021:SF11">
    <property type="entry name" value="SERPENTINE RECEPTOR, CLASS T"/>
    <property type="match status" value="1"/>
</dbReference>
<keyword evidence="1" id="KW-1133">Transmembrane helix</keyword>
<evidence type="ECO:0000313" key="3">
    <source>
        <dbReference type="WBParaSite" id="jg20809"/>
    </source>
</evidence>
<evidence type="ECO:0000313" key="2">
    <source>
        <dbReference type="Proteomes" id="UP000887574"/>
    </source>
</evidence>
<protein>
    <submittedName>
        <fullName evidence="3">Uncharacterized protein</fullName>
    </submittedName>
</protein>
<accession>A0A915DLN2</accession>
<feature type="transmembrane region" description="Helical" evidence="1">
    <location>
        <begin position="33"/>
        <end position="57"/>
    </location>
</feature>
<keyword evidence="2" id="KW-1185">Reference proteome</keyword>
<organism evidence="2 3">
    <name type="scientific">Ditylenchus dipsaci</name>
    <dbReference type="NCBI Taxonomy" id="166011"/>
    <lineage>
        <taxon>Eukaryota</taxon>
        <taxon>Metazoa</taxon>
        <taxon>Ecdysozoa</taxon>
        <taxon>Nematoda</taxon>
        <taxon>Chromadorea</taxon>
        <taxon>Rhabditida</taxon>
        <taxon>Tylenchina</taxon>
        <taxon>Tylenchomorpha</taxon>
        <taxon>Sphaerularioidea</taxon>
        <taxon>Anguinidae</taxon>
        <taxon>Anguininae</taxon>
        <taxon>Ditylenchus</taxon>
    </lineage>
</organism>
<proteinExistence type="predicted"/>
<reference evidence="3" key="1">
    <citation type="submission" date="2022-11" db="UniProtKB">
        <authorList>
            <consortium name="WormBaseParasite"/>
        </authorList>
    </citation>
    <scope>IDENTIFICATION</scope>
</reference>
<sequence>MNDFVYHKDVIAQQYNCSKYNVDTIPIEQRTNFWTAILMLIIFCFLEIIGIQGGFMFDPHTGYLPPNPYLFLQTLIICALNGSAALGYAYEDFFVSSAVTKLTAFAYLICQGSPALVYIILNNTVRNEISRLLGGKVFSKIKISTEQNVLPSLDVTYRNSRVLTQI</sequence>
<dbReference type="AlphaFoldDB" id="A0A915DLN2"/>
<dbReference type="Proteomes" id="UP000887574">
    <property type="component" value="Unplaced"/>
</dbReference>
<dbReference type="PANTHER" id="PTHR23021">
    <property type="entry name" value="SERPENTINE RECEPTOR, CLASS T"/>
    <property type="match status" value="1"/>
</dbReference>
<feature type="transmembrane region" description="Helical" evidence="1">
    <location>
        <begin position="69"/>
        <end position="90"/>
    </location>
</feature>
<dbReference type="InterPro" id="IPR019425">
    <property type="entry name" value="7TM_GPCR_serpentine_rcpt_Srt"/>
</dbReference>
<name>A0A915DLN2_9BILA</name>
<feature type="transmembrane region" description="Helical" evidence="1">
    <location>
        <begin position="102"/>
        <end position="121"/>
    </location>
</feature>
<dbReference type="Pfam" id="PF10321">
    <property type="entry name" value="7TM_GPCR_Srt"/>
    <property type="match status" value="1"/>
</dbReference>
<evidence type="ECO:0000256" key="1">
    <source>
        <dbReference type="SAM" id="Phobius"/>
    </source>
</evidence>
<keyword evidence="1" id="KW-0472">Membrane</keyword>
<keyword evidence="1" id="KW-0812">Transmembrane</keyword>
<dbReference type="WBParaSite" id="jg20809">
    <property type="protein sequence ID" value="jg20809"/>
    <property type="gene ID" value="jg20809"/>
</dbReference>